<dbReference type="PANTHER" id="PTHR22706:SF1">
    <property type="entry name" value="ASSEMBLY FACTOR FOR SPINDLE MICROTUBULES"/>
    <property type="match status" value="1"/>
</dbReference>
<dbReference type="Pfam" id="PF00307">
    <property type="entry name" value="CH"/>
    <property type="match status" value="1"/>
</dbReference>
<dbReference type="CDD" id="cd21223">
    <property type="entry name" value="CH_ASPM_rpt1"/>
    <property type="match status" value="1"/>
</dbReference>
<dbReference type="OrthoDB" id="76388at2759"/>
<accession>A0A8H3FRN0</accession>
<dbReference type="Proteomes" id="UP000664534">
    <property type="component" value="Unassembled WGS sequence"/>
</dbReference>
<proteinExistence type="predicted"/>
<dbReference type="InterPro" id="IPR001715">
    <property type="entry name" value="CH_dom"/>
</dbReference>
<evidence type="ECO:0000256" key="2">
    <source>
        <dbReference type="ARBA" id="ARBA00022490"/>
    </source>
</evidence>
<gene>
    <name evidence="5" type="ORF">IMSHALPRED_007006</name>
</gene>
<dbReference type="GO" id="GO:0000922">
    <property type="term" value="C:spindle pole"/>
    <property type="evidence" value="ECO:0007669"/>
    <property type="project" value="TreeGrafter"/>
</dbReference>
<name>A0A8H3FRN0_9LECA</name>
<dbReference type="Gene3D" id="1.10.418.10">
    <property type="entry name" value="Calponin-like domain"/>
    <property type="match status" value="1"/>
</dbReference>
<evidence type="ECO:0000259" key="4">
    <source>
        <dbReference type="PROSITE" id="PS50021"/>
    </source>
</evidence>
<dbReference type="SUPFAM" id="SSF47576">
    <property type="entry name" value="Calponin-homology domain, CH-domain"/>
    <property type="match status" value="1"/>
</dbReference>
<dbReference type="GO" id="GO:0005516">
    <property type="term" value="F:calmodulin binding"/>
    <property type="evidence" value="ECO:0007669"/>
    <property type="project" value="UniProtKB-KW"/>
</dbReference>
<dbReference type="EMBL" id="CAJPDT010000043">
    <property type="protein sequence ID" value="CAF9926593.1"/>
    <property type="molecule type" value="Genomic_DNA"/>
</dbReference>
<dbReference type="InterPro" id="IPR036872">
    <property type="entry name" value="CH_dom_sf"/>
</dbReference>
<protein>
    <recommendedName>
        <fullName evidence="4">Calponin-homology (CH) domain-containing protein</fullName>
    </recommendedName>
</protein>
<feature type="domain" description="Calponin-homology (CH)" evidence="4">
    <location>
        <begin position="358"/>
        <end position="502"/>
    </location>
</feature>
<evidence type="ECO:0000256" key="3">
    <source>
        <dbReference type="ARBA" id="ARBA00022860"/>
    </source>
</evidence>
<dbReference type="GO" id="GO:0005737">
    <property type="term" value="C:cytoplasm"/>
    <property type="evidence" value="ECO:0007669"/>
    <property type="project" value="UniProtKB-SubCell"/>
</dbReference>
<reference evidence="5" key="1">
    <citation type="submission" date="2021-03" db="EMBL/GenBank/DDBJ databases">
        <authorList>
            <person name="Tagirdzhanova G."/>
        </authorList>
    </citation>
    <scope>NUCLEOTIDE SEQUENCE</scope>
</reference>
<dbReference type="PROSITE" id="PS50021">
    <property type="entry name" value="CH"/>
    <property type="match status" value="1"/>
</dbReference>
<keyword evidence="2" id="KW-0963">Cytoplasm</keyword>
<dbReference type="GO" id="GO:0051295">
    <property type="term" value="P:establishment of meiotic spindle localization"/>
    <property type="evidence" value="ECO:0007669"/>
    <property type="project" value="TreeGrafter"/>
</dbReference>
<dbReference type="GO" id="GO:0000278">
    <property type="term" value="P:mitotic cell cycle"/>
    <property type="evidence" value="ECO:0007669"/>
    <property type="project" value="TreeGrafter"/>
</dbReference>
<comment type="subcellular location">
    <subcellularLocation>
        <location evidence="1">Cytoplasm</location>
    </subcellularLocation>
</comment>
<dbReference type="GO" id="GO:0007051">
    <property type="term" value="P:spindle organization"/>
    <property type="evidence" value="ECO:0007669"/>
    <property type="project" value="TreeGrafter"/>
</dbReference>
<evidence type="ECO:0000313" key="6">
    <source>
        <dbReference type="Proteomes" id="UP000664534"/>
    </source>
</evidence>
<organism evidence="5 6">
    <name type="scientific">Imshaugia aleurites</name>
    <dbReference type="NCBI Taxonomy" id="172621"/>
    <lineage>
        <taxon>Eukaryota</taxon>
        <taxon>Fungi</taxon>
        <taxon>Dikarya</taxon>
        <taxon>Ascomycota</taxon>
        <taxon>Pezizomycotina</taxon>
        <taxon>Lecanoromycetes</taxon>
        <taxon>OSLEUM clade</taxon>
        <taxon>Lecanoromycetidae</taxon>
        <taxon>Lecanorales</taxon>
        <taxon>Lecanorineae</taxon>
        <taxon>Parmeliaceae</taxon>
        <taxon>Imshaugia</taxon>
    </lineage>
</organism>
<keyword evidence="3" id="KW-0112">Calmodulin-binding</keyword>
<evidence type="ECO:0000256" key="1">
    <source>
        <dbReference type="ARBA" id="ARBA00004496"/>
    </source>
</evidence>
<dbReference type="InterPro" id="IPR051185">
    <property type="entry name" value="ASPM"/>
</dbReference>
<keyword evidence="6" id="KW-1185">Reference proteome</keyword>
<dbReference type="AlphaFoldDB" id="A0A8H3FRN0"/>
<comment type="caution">
    <text evidence="5">The sequence shown here is derived from an EMBL/GenBank/DDBJ whole genome shotgun (WGS) entry which is preliminary data.</text>
</comment>
<sequence>MYAIIAAGKENLPPLPAAMSCDKIRKGSQSRATKVSMLGGTSKCAANHLDALASFGPSRALREQSKSTAKVASSKDELGKAAQTFENSATVKERRKSKMSKRNTLNHGTIRKALVEPHANTVLRKGVSLKGQKYPKLHEDVERPEMLEDAWLNDQEASLAQSINKLFEQSNNMDQTNGLSCGHLRQVLLNLYEGAECSLLHSRLKASLLYGCLGGPKDSLNASSLKSDIGIRERFISLWTQNYRLDVLSAAAEVVVEALADWHPCDAAYTSKTCKKKIEAFLGSRLLRNEDAPHAEHSSPAWCLGRTLLRSLMLIYLLDKAKQMNLISSNLYQSSSTIKSSLAFLRELAALVHLSVGDIRHLKLLGYNVHHTQYPLYEFSYNIRNLATDLRDGVRLTRLVELLLYPSSSRTTLKENVAIAMPTGEVLTTMLEERQSWVLTKHLHYPCTARAHRIYNVQVALNALRAVHGVGPLADGLSAEDIVDGHREKTMTMLWALLGNRGLKDPGDMMR</sequence>
<dbReference type="PANTHER" id="PTHR22706">
    <property type="entry name" value="ASSEMBLY FACTOR FOR SPINDLE MICROTUBULES"/>
    <property type="match status" value="1"/>
</dbReference>
<evidence type="ECO:0000313" key="5">
    <source>
        <dbReference type="EMBL" id="CAF9926593.1"/>
    </source>
</evidence>